<evidence type="ECO:0000256" key="1">
    <source>
        <dbReference type="SAM" id="MobiDB-lite"/>
    </source>
</evidence>
<feature type="region of interest" description="Disordered" evidence="1">
    <location>
        <begin position="160"/>
        <end position="207"/>
    </location>
</feature>
<comment type="caution">
    <text evidence="2">The sequence shown here is derived from an EMBL/GenBank/DDBJ whole genome shotgun (WGS) entry which is preliminary data.</text>
</comment>
<gene>
    <name evidence="2" type="ORF">I0C86_24860</name>
</gene>
<organism evidence="2 3">
    <name type="scientific">Plantactinospora alkalitolerans</name>
    <dbReference type="NCBI Taxonomy" id="2789879"/>
    <lineage>
        <taxon>Bacteria</taxon>
        <taxon>Bacillati</taxon>
        <taxon>Actinomycetota</taxon>
        <taxon>Actinomycetes</taxon>
        <taxon>Micromonosporales</taxon>
        <taxon>Micromonosporaceae</taxon>
        <taxon>Plantactinospora</taxon>
    </lineage>
</organism>
<dbReference type="Proteomes" id="UP000638560">
    <property type="component" value="Unassembled WGS sequence"/>
</dbReference>
<keyword evidence="3" id="KW-1185">Reference proteome</keyword>
<evidence type="ECO:0000313" key="2">
    <source>
        <dbReference type="EMBL" id="MBF9132154.1"/>
    </source>
</evidence>
<accession>A0ABS0H115</accession>
<dbReference type="EMBL" id="JADPUN010000221">
    <property type="protein sequence ID" value="MBF9132154.1"/>
    <property type="molecule type" value="Genomic_DNA"/>
</dbReference>
<sequence>MDDAEEGTRIGAALDGWLDRLTFTDQTSDEVTALLIDSVAAWAMAQGWRVYRRAASVMPLPPPYTHKHSIVDIGCARTAGSPVVIEVDHSDRRRSIDKLLLEGAAGRVPIWLRWGDRRFEPPPAPIIMVTFRVTSRAGPDGTGRWYSKLPVTDRPAPSHILRQSAEPGEQVDLFTAPTRPPDQPVQGAEHRPSKSPAGRDGSTEQAR</sequence>
<protein>
    <submittedName>
        <fullName evidence="2">Uncharacterized protein</fullName>
    </submittedName>
</protein>
<proteinExistence type="predicted"/>
<name>A0ABS0H115_9ACTN</name>
<dbReference type="RefSeq" id="WP_196203690.1">
    <property type="nucleotide sequence ID" value="NZ_JADPUN010000221.1"/>
</dbReference>
<evidence type="ECO:0000313" key="3">
    <source>
        <dbReference type="Proteomes" id="UP000638560"/>
    </source>
</evidence>
<reference evidence="2 3" key="1">
    <citation type="submission" date="2020-11" db="EMBL/GenBank/DDBJ databases">
        <title>A novel isolate from a Black sea contaminated sediment with potential to produce alkanes: Plantactinospora alkalitolerans sp. nov.</title>
        <authorList>
            <person name="Carro L."/>
            <person name="Veyisoglu A."/>
            <person name="Guven K."/>
            <person name="Schumann P."/>
            <person name="Klenk H.-P."/>
            <person name="Sahin N."/>
        </authorList>
    </citation>
    <scope>NUCLEOTIDE SEQUENCE [LARGE SCALE GENOMIC DNA]</scope>
    <source>
        <strain evidence="2 3">S1510</strain>
    </source>
</reference>